<dbReference type="Proteomes" id="UP000438914">
    <property type="component" value="Unassembled WGS sequence"/>
</dbReference>
<gene>
    <name evidence="1" type="ORF">FYJ73_09200</name>
</gene>
<proteinExistence type="predicted"/>
<organism evidence="1 2">
    <name type="scientific">Hallella mizrahii</name>
    <dbReference type="NCBI Taxonomy" id="2606637"/>
    <lineage>
        <taxon>Bacteria</taxon>
        <taxon>Pseudomonadati</taxon>
        <taxon>Bacteroidota</taxon>
        <taxon>Bacteroidia</taxon>
        <taxon>Bacteroidales</taxon>
        <taxon>Prevotellaceae</taxon>
        <taxon>Hallella</taxon>
    </lineage>
</organism>
<dbReference type="AlphaFoldDB" id="A0A7K0KHB0"/>
<evidence type="ECO:0000313" key="1">
    <source>
        <dbReference type="EMBL" id="MST84840.1"/>
    </source>
</evidence>
<dbReference type="EMBL" id="VUNG01000022">
    <property type="protein sequence ID" value="MST84840.1"/>
    <property type="molecule type" value="Genomic_DNA"/>
</dbReference>
<sequence>MLEEKLMKICQCVKFGGLCVAFAFSLLCHGQNQSMRGDSLRPLFAIKTNLLYDALLTPNFEIEKDLGSRLSLMAETAFPWYTWHNNLRSYEVFEAGGELRWWVEHSRKAPLRRLTGTFVGCYGAGGYYDLEWSGTGHRGSFWSAGLSVGCSQRIARHWNLEYTLSLGYVGGPYRSYQADAAYRLIKPAHNGHLCYIGPTKAKIALVWMIGNRKERERR</sequence>
<dbReference type="Pfam" id="PF12099">
    <property type="entry name" value="DUF3575"/>
    <property type="match status" value="1"/>
</dbReference>
<keyword evidence="2" id="KW-1185">Reference proteome</keyword>
<accession>A0A7K0KHB0</accession>
<evidence type="ECO:0000313" key="2">
    <source>
        <dbReference type="Proteomes" id="UP000438914"/>
    </source>
</evidence>
<name>A0A7K0KHB0_9BACT</name>
<protein>
    <submittedName>
        <fullName evidence="1">DUF3575 domain-containing protein</fullName>
    </submittedName>
</protein>
<comment type="caution">
    <text evidence="1">The sequence shown here is derived from an EMBL/GenBank/DDBJ whole genome shotgun (WGS) entry which is preliminary data.</text>
</comment>
<dbReference type="RefSeq" id="WP_154534431.1">
    <property type="nucleotide sequence ID" value="NZ_VUNG01000022.1"/>
</dbReference>
<dbReference type="InterPro" id="IPR021958">
    <property type="entry name" value="DUF3575"/>
</dbReference>
<reference evidence="1 2" key="1">
    <citation type="submission" date="2019-08" db="EMBL/GenBank/DDBJ databases">
        <title>In-depth cultivation of the pig gut microbiome towards novel bacterial diversity and tailored functional studies.</title>
        <authorList>
            <person name="Wylensek D."/>
            <person name="Hitch T.C.A."/>
            <person name="Clavel T."/>
        </authorList>
    </citation>
    <scope>NUCLEOTIDE SEQUENCE [LARGE SCALE GENOMIC DNA]</scope>
    <source>
        <strain evidence="1 2">LKV-178-WT-2A</strain>
    </source>
</reference>